<dbReference type="SMART" id="SM01120">
    <property type="entry name" value="Dak2"/>
    <property type="match status" value="1"/>
</dbReference>
<feature type="domain" description="DhaL" evidence="2">
    <location>
        <begin position="10"/>
        <end position="208"/>
    </location>
</feature>
<evidence type="ECO:0000256" key="1">
    <source>
        <dbReference type="SAM" id="MobiDB-lite"/>
    </source>
</evidence>
<dbReference type="Pfam" id="PF21645">
    <property type="entry name" value="FakA-like_M"/>
    <property type="match status" value="1"/>
</dbReference>
<sequence>MHAKIASNAAAMRRWLADAETALANHSDRLNAINIFPVADGDTGTNLYHTVRAASTAAASTEGTDLGLLLGAAGQAAMEEAWGNSGTLFAVFLDAFAASLAGHTRLSAPLLARALHRAQIRAWSALSEPVGGTMLSVLEAAAEGAAAAVSAEAHEDSNLALAAALDGAVEAALGAVVETEAQLGVLTSARVVDAGGVGLLLVLAALRTTVLGEGIPEDTLETLHGFRVQDPHIHAAQPEALGVEIMCTIQLSPLDAAVLRQRLDEIGESVIMSPVGAFDDEAGLCRWRVHVHVVDPDAAVSLIRQIGEPERVAFTELRSQGPGTSTEDSAGQITEGSRRGH</sequence>
<protein>
    <submittedName>
        <fullName evidence="3">Dak phosphatase</fullName>
    </submittedName>
</protein>
<evidence type="ECO:0000313" key="3">
    <source>
        <dbReference type="EMBL" id="AMM33085.1"/>
    </source>
</evidence>
<dbReference type="PATRIC" id="fig|37927.3.peg.2486"/>
<dbReference type="InterPro" id="IPR036117">
    <property type="entry name" value="DhaL_dom_sf"/>
</dbReference>
<accession>A0A127A3A0</accession>
<dbReference type="PANTHER" id="PTHR33434">
    <property type="entry name" value="DEGV DOMAIN-CONTAINING PROTEIN DR_1986-RELATED"/>
    <property type="match status" value="1"/>
</dbReference>
<evidence type="ECO:0000259" key="2">
    <source>
        <dbReference type="PROSITE" id="PS51480"/>
    </source>
</evidence>
<dbReference type="GO" id="GO:0004371">
    <property type="term" value="F:glycerone kinase activity"/>
    <property type="evidence" value="ECO:0007669"/>
    <property type="project" value="InterPro"/>
</dbReference>
<evidence type="ECO:0000313" key="4">
    <source>
        <dbReference type="Proteomes" id="UP000070134"/>
    </source>
</evidence>
<dbReference type="Pfam" id="PF02734">
    <property type="entry name" value="Dak2"/>
    <property type="match status" value="1"/>
</dbReference>
<dbReference type="InterPro" id="IPR004007">
    <property type="entry name" value="DhaL_dom"/>
</dbReference>
<dbReference type="AlphaFoldDB" id="A0A127A3A0"/>
<dbReference type="KEGG" id="satk:SA2016_2416"/>
<feature type="compositionally biased region" description="Polar residues" evidence="1">
    <location>
        <begin position="317"/>
        <end position="335"/>
    </location>
</feature>
<dbReference type="SUPFAM" id="SSF101473">
    <property type="entry name" value="DhaL-like"/>
    <property type="match status" value="1"/>
</dbReference>
<dbReference type="GO" id="GO:0006071">
    <property type="term" value="P:glycerol metabolic process"/>
    <property type="evidence" value="ECO:0007669"/>
    <property type="project" value="InterPro"/>
</dbReference>
<dbReference type="InterPro" id="IPR048394">
    <property type="entry name" value="FakA-like_M"/>
</dbReference>
<dbReference type="PROSITE" id="PS51480">
    <property type="entry name" value="DHAL"/>
    <property type="match status" value="1"/>
</dbReference>
<dbReference type="EMBL" id="CP014518">
    <property type="protein sequence ID" value="AMM33085.1"/>
    <property type="molecule type" value="Genomic_DNA"/>
</dbReference>
<dbReference type="Gene3D" id="1.25.40.340">
    <property type="match status" value="1"/>
</dbReference>
<reference evidence="3 4" key="1">
    <citation type="submission" date="2016-02" db="EMBL/GenBank/DDBJ databases">
        <title>Complete genome of Sinomonas atrocyanea KCTC 3377.</title>
        <authorList>
            <person name="Kim K.M."/>
        </authorList>
    </citation>
    <scope>NUCLEOTIDE SEQUENCE [LARGE SCALE GENOMIC DNA]</scope>
    <source>
        <strain evidence="3 4">KCTC 3377</strain>
    </source>
</reference>
<proteinExistence type="predicted"/>
<dbReference type="STRING" id="37927.SA2016_2416"/>
<gene>
    <name evidence="3" type="ORF">SA2016_2416</name>
</gene>
<dbReference type="InterPro" id="IPR050270">
    <property type="entry name" value="DegV_domain_contain"/>
</dbReference>
<name>A0A127A3A0_9MICC</name>
<feature type="region of interest" description="Disordered" evidence="1">
    <location>
        <begin position="317"/>
        <end position="341"/>
    </location>
</feature>
<dbReference type="Proteomes" id="UP000070134">
    <property type="component" value="Chromosome"/>
</dbReference>
<dbReference type="PANTHER" id="PTHR33434:SF4">
    <property type="entry name" value="PHOSPHATASE PROTEIN"/>
    <property type="match status" value="1"/>
</dbReference>
<organism evidence="3 4">
    <name type="scientific">Sinomonas atrocyanea</name>
    <dbReference type="NCBI Taxonomy" id="37927"/>
    <lineage>
        <taxon>Bacteria</taxon>
        <taxon>Bacillati</taxon>
        <taxon>Actinomycetota</taxon>
        <taxon>Actinomycetes</taxon>
        <taxon>Micrococcales</taxon>
        <taxon>Micrococcaceae</taxon>
        <taxon>Sinomonas</taxon>
    </lineage>
</organism>
<keyword evidence="4" id="KW-1185">Reference proteome</keyword>